<feature type="region of interest" description="Disordered" evidence="1">
    <location>
        <begin position="56"/>
        <end position="76"/>
    </location>
</feature>
<evidence type="ECO:0000313" key="4">
    <source>
        <dbReference type="Proteomes" id="UP000177082"/>
    </source>
</evidence>
<keyword evidence="2" id="KW-1133">Transmembrane helix</keyword>
<evidence type="ECO:0000256" key="1">
    <source>
        <dbReference type="SAM" id="MobiDB-lite"/>
    </source>
</evidence>
<name>A0A1F8BKG8_9BACT</name>
<proteinExistence type="predicted"/>
<evidence type="ECO:0000313" key="3">
    <source>
        <dbReference type="EMBL" id="OGM64450.1"/>
    </source>
</evidence>
<gene>
    <name evidence="3" type="ORF">A2961_04300</name>
</gene>
<feature type="compositionally biased region" description="Polar residues" evidence="1">
    <location>
        <begin position="56"/>
        <end position="70"/>
    </location>
</feature>
<feature type="transmembrane region" description="Helical" evidence="2">
    <location>
        <begin position="26"/>
        <end position="47"/>
    </location>
</feature>
<sequence length="202" mass="22947">MIDQYPMVVNKIPFDQNQNRFSGKRLTIAFIIIALLIIYTITVYYFLVLRKSKSSNTSQTVTNGNSTSENKLLPLKPLQASNDSETQVLYTETYPGMVNRETSEQVLGFYANQVADDTNETQLFLYGTVQEWDHGGGRIKIQTDYGVVELKADPDGIFYPPKTQGKLIQETAVPSFLNRRVTLWLDIRNGELFTDQLAVTVY</sequence>
<evidence type="ECO:0000256" key="2">
    <source>
        <dbReference type="SAM" id="Phobius"/>
    </source>
</evidence>
<keyword evidence="2" id="KW-0472">Membrane</keyword>
<protein>
    <submittedName>
        <fullName evidence="3">Uncharacterized protein</fullName>
    </submittedName>
</protein>
<reference evidence="3 4" key="1">
    <citation type="journal article" date="2016" name="Nat. Commun.">
        <title>Thousands of microbial genomes shed light on interconnected biogeochemical processes in an aquifer system.</title>
        <authorList>
            <person name="Anantharaman K."/>
            <person name="Brown C.T."/>
            <person name="Hug L.A."/>
            <person name="Sharon I."/>
            <person name="Castelle C.J."/>
            <person name="Probst A.J."/>
            <person name="Thomas B.C."/>
            <person name="Singh A."/>
            <person name="Wilkins M.J."/>
            <person name="Karaoz U."/>
            <person name="Brodie E.L."/>
            <person name="Williams K.H."/>
            <person name="Hubbard S.S."/>
            <person name="Banfield J.F."/>
        </authorList>
    </citation>
    <scope>NUCLEOTIDE SEQUENCE [LARGE SCALE GENOMIC DNA]</scope>
</reference>
<comment type="caution">
    <text evidence="3">The sequence shown here is derived from an EMBL/GenBank/DDBJ whole genome shotgun (WGS) entry which is preliminary data.</text>
</comment>
<dbReference type="AlphaFoldDB" id="A0A1F8BKG8"/>
<dbReference type="STRING" id="1802519.A2961_04300"/>
<dbReference type="Proteomes" id="UP000177082">
    <property type="component" value="Unassembled WGS sequence"/>
</dbReference>
<accession>A0A1F8BKG8</accession>
<dbReference type="EMBL" id="MGHF01000006">
    <property type="protein sequence ID" value="OGM64450.1"/>
    <property type="molecule type" value="Genomic_DNA"/>
</dbReference>
<keyword evidence="2" id="KW-0812">Transmembrane</keyword>
<organism evidence="3 4">
    <name type="scientific">Candidatus Woesebacteria bacterium RIFCSPLOWO2_01_FULL_39_21</name>
    <dbReference type="NCBI Taxonomy" id="1802519"/>
    <lineage>
        <taxon>Bacteria</taxon>
        <taxon>Candidatus Woeseibacteriota</taxon>
    </lineage>
</organism>